<gene>
    <name evidence="8" type="ORF">MM415A02811_0006</name>
    <name evidence="7" type="ORF">MM415B01433_0007</name>
</gene>
<dbReference type="InterPro" id="IPR001114">
    <property type="entry name" value="Adenylosuccinate_synthetase"/>
</dbReference>
<dbReference type="Gene3D" id="3.40.440.10">
    <property type="entry name" value="Adenylosuccinate Synthetase, subunit A, domain 1"/>
    <property type="match status" value="1"/>
</dbReference>
<dbReference type="PROSITE" id="PS01266">
    <property type="entry name" value="ADENYLOSUCCIN_SYN_1"/>
    <property type="match status" value="1"/>
</dbReference>
<dbReference type="SUPFAM" id="SSF52540">
    <property type="entry name" value="P-loop containing nucleoside triphosphate hydrolases"/>
    <property type="match status" value="1"/>
</dbReference>
<evidence type="ECO:0000256" key="6">
    <source>
        <dbReference type="ARBA" id="ARBA00023134"/>
    </source>
</evidence>
<dbReference type="GO" id="GO:0005737">
    <property type="term" value="C:cytoplasm"/>
    <property type="evidence" value="ECO:0007669"/>
    <property type="project" value="TreeGrafter"/>
</dbReference>
<dbReference type="GO" id="GO:0005525">
    <property type="term" value="F:GTP binding"/>
    <property type="evidence" value="ECO:0007669"/>
    <property type="project" value="UniProtKB-KW"/>
</dbReference>
<keyword evidence="5" id="KW-0460">Magnesium</keyword>
<sequence length="380" mass="43160">MKNFAVIGAGFGDEGKGMVISSLCQQHPDALVVRFCGGQQAGHHVMLPNGLDHVFSNFGSGTLQGNPTYWSSHCTIDPIGIINELNVLLSKGIHPILFLNEMCPVTTPYEKYFNQRHEKLTNHGSCGVGVGQTIQRQEDHHSIRVMDLLYPSVLKMKIELLKQYYSDAGFASYTSGIDIPQFLDYCLMLVKDGHIKIIQNRPHYNILIFEGSQGLLLDQNYGFFPHVTRANTGTTNVLKHLGFKSDRAERPDINIYLVTRSYQTRHGNGPMTNQGLGRLWDNPYENQIVGGWQGEFRRSVLDLDLLKYAIHSDWLIKQRKNISLVITCMDYREPFFLTEDGKLLIYAMERDFVIKIEDSLAIKRIFLSRDPFPGLEEFDG</sequence>
<protein>
    <submittedName>
        <fullName evidence="7">Putative adenylosuccinate synthase</fullName>
    </submittedName>
</protein>
<dbReference type="InterPro" id="IPR042110">
    <property type="entry name" value="Adenylosuccinate_synth_dom2"/>
</dbReference>
<evidence type="ECO:0000256" key="1">
    <source>
        <dbReference type="ARBA" id="ARBA00022598"/>
    </source>
</evidence>
<dbReference type="EMBL" id="MT141939">
    <property type="protein sequence ID" value="QJA72288.1"/>
    <property type="molecule type" value="Genomic_DNA"/>
</dbReference>
<evidence type="ECO:0000256" key="4">
    <source>
        <dbReference type="ARBA" id="ARBA00022755"/>
    </source>
</evidence>
<keyword evidence="2" id="KW-0479">Metal-binding</keyword>
<dbReference type="GO" id="GO:0046872">
    <property type="term" value="F:metal ion binding"/>
    <property type="evidence" value="ECO:0007669"/>
    <property type="project" value="UniProtKB-KW"/>
</dbReference>
<organism evidence="7">
    <name type="scientific">viral metagenome</name>
    <dbReference type="NCBI Taxonomy" id="1070528"/>
    <lineage>
        <taxon>unclassified sequences</taxon>
        <taxon>metagenomes</taxon>
        <taxon>organismal metagenomes</taxon>
    </lineage>
</organism>
<dbReference type="InterPro" id="IPR042109">
    <property type="entry name" value="Adenylosuccinate_synth_dom1"/>
</dbReference>
<proteinExistence type="inferred from homology"/>
<dbReference type="SMART" id="SM00788">
    <property type="entry name" value="Adenylsucc_synt"/>
    <property type="match status" value="1"/>
</dbReference>
<evidence type="ECO:0000256" key="3">
    <source>
        <dbReference type="ARBA" id="ARBA00022741"/>
    </source>
</evidence>
<dbReference type="InterPro" id="IPR018220">
    <property type="entry name" value="Adenylosuccin_syn_GTP-bd"/>
</dbReference>
<dbReference type="PANTHER" id="PTHR11846:SF0">
    <property type="entry name" value="ADENYLOSUCCINATE SYNTHETASE"/>
    <property type="match status" value="1"/>
</dbReference>
<name>A0A6M3IM78_9ZZZZ</name>
<dbReference type="GO" id="GO:0044208">
    <property type="term" value="P:'de novo' AMP biosynthetic process"/>
    <property type="evidence" value="ECO:0007669"/>
    <property type="project" value="TreeGrafter"/>
</dbReference>
<evidence type="ECO:0000313" key="7">
    <source>
        <dbReference type="EMBL" id="QJA58616.1"/>
    </source>
</evidence>
<keyword evidence="4" id="KW-0658">Purine biosynthesis</keyword>
<dbReference type="GO" id="GO:0004019">
    <property type="term" value="F:adenylosuccinate synthase activity"/>
    <property type="evidence" value="ECO:0007669"/>
    <property type="project" value="InterPro"/>
</dbReference>
<keyword evidence="6" id="KW-0342">GTP-binding</keyword>
<evidence type="ECO:0000256" key="2">
    <source>
        <dbReference type="ARBA" id="ARBA00022723"/>
    </source>
</evidence>
<keyword evidence="3" id="KW-0547">Nucleotide-binding</keyword>
<evidence type="ECO:0000256" key="5">
    <source>
        <dbReference type="ARBA" id="ARBA00022842"/>
    </source>
</evidence>
<dbReference type="GO" id="GO:0046040">
    <property type="term" value="P:IMP metabolic process"/>
    <property type="evidence" value="ECO:0007669"/>
    <property type="project" value="TreeGrafter"/>
</dbReference>
<accession>A0A6M3IM78</accession>
<dbReference type="HAMAP" id="MF_00011">
    <property type="entry name" value="Adenylosucc_synth"/>
    <property type="match status" value="1"/>
</dbReference>
<dbReference type="PANTHER" id="PTHR11846">
    <property type="entry name" value="ADENYLOSUCCINATE SYNTHETASE"/>
    <property type="match status" value="1"/>
</dbReference>
<dbReference type="Gene3D" id="1.10.300.10">
    <property type="entry name" value="Adenylosuccinate Synthetase, subunit A, domain 2"/>
    <property type="match status" value="1"/>
</dbReference>
<dbReference type="EMBL" id="MT141332">
    <property type="protein sequence ID" value="QJA58616.1"/>
    <property type="molecule type" value="Genomic_DNA"/>
</dbReference>
<dbReference type="InterPro" id="IPR027417">
    <property type="entry name" value="P-loop_NTPase"/>
</dbReference>
<keyword evidence="1" id="KW-0436">Ligase</keyword>
<evidence type="ECO:0000313" key="8">
    <source>
        <dbReference type="EMBL" id="QJA72288.1"/>
    </source>
</evidence>
<dbReference type="Pfam" id="PF00709">
    <property type="entry name" value="Adenylsucc_synt"/>
    <property type="match status" value="1"/>
</dbReference>
<reference evidence="7" key="1">
    <citation type="submission" date="2020-03" db="EMBL/GenBank/DDBJ databases">
        <title>The deep terrestrial virosphere.</title>
        <authorList>
            <person name="Holmfeldt K."/>
            <person name="Nilsson E."/>
            <person name="Simone D."/>
            <person name="Lopez-Fernandez M."/>
            <person name="Wu X."/>
            <person name="de Brujin I."/>
            <person name="Lundin D."/>
            <person name="Andersson A."/>
            <person name="Bertilsson S."/>
            <person name="Dopson M."/>
        </authorList>
    </citation>
    <scope>NUCLEOTIDE SEQUENCE</scope>
    <source>
        <strain evidence="8">MM415A02811</strain>
        <strain evidence="7">MM415B01433</strain>
    </source>
</reference>
<dbReference type="AlphaFoldDB" id="A0A6M3IM78"/>